<keyword evidence="3" id="KW-1133">Transmembrane helix</keyword>
<comment type="caution">
    <text evidence="5">The sequence shown here is derived from an EMBL/GenBank/DDBJ whole genome shotgun (WGS) entry which is preliminary data.</text>
</comment>
<keyword evidence="4" id="KW-0472">Membrane</keyword>
<organism evidence="5 6">
    <name type="scientific">Discina gigas</name>
    <dbReference type="NCBI Taxonomy" id="1032678"/>
    <lineage>
        <taxon>Eukaryota</taxon>
        <taxon>Fungi</taxon>
        <taxon>Dikarya</taxon>
        <taxon>Ascomycota</taxon>
        <taxon>Pezizomycotina</taxon>
        <taxon>Pezizomycetes</taxon>
        <taxon>Pezizales</taxon>
        <taxon>Discinaceae</taxon>
        <taxon>Discina</taxon>
    </lineage>
</organism>
<proteinExistence type="predicted"/>
<dbReference type="InterPro" id="IPR050829">
    <property type="entry name" value="CorA_MIT"/>
</dbReference>
<keyword evidence="2" id="KW-0812">Transmembrane</keyword>
<evidence type="ECO:0000256" key="4">
    <source>
        <dbReference type="ARBA" id="ARBA00023136"/>
    </source>
</evidence>
<keyword evidence="6" id="KW-1185">Reference proteome</keyword>
<evidence type="ECO:0000256" key="2">
    <source>
        <dbReference type="ARBA" id="ARBA00022692"/>
    </source>
</evidence>
<dbReference type="PANTHER" id="PTHR47685:SF1">
    <property type="entry name" value="MAGNESIUM TRANSPORT PROTEIN CORA"/>
    <property type="match status" value="1"/>
</dbReference>
<dbReference type="InterPro" id="IPR002523">
    <property type="entry name" value="MgTranspt_CorA/ZnTranspt_ZntB"/>
</dbReference>
<feature type="non-terminal residue" evidence="5">
    <location>
        <position position="481"/>
    </location>
</feature>
<dbReference type="Gene3D" id="1.20.58.340">
    <property type="entry name" value="Magnesium transport protein CorA, transmembrane region"/>
    <property type="match status" value="1"/>
</dbReference>
<dbReference type="PANTHER" id="PTHR47685">
    <property type="entry name" value="MAGNESIUM TRANSPORT PROTEIN CORA"/>
    <property type="match status" value="1"/>
</dbReference>
<protein>
    <submittedName>
        <fullName evidence="5">Uncharacterized protein</fullName>
    </submittedName>
</protein>
<dbReference type="SUPFAM" id="SSF144083">
    <property type="entry name" value="Magnesium transport protein CorA, transmembrane region"/>
    <property type="match status" value="1"/>
</dbReference>
<evidence type="ECO:0000256" key="3">
    <source>
        <dbReference type="ARBA" id="ARBA00022989"/>
    </source>
</evidence>
<reference evidence="5 6" key="1">
    <citation type="submission" date="2024-02" db="EMBL/GenBank/DDBJ databases">
        <title>Discinaceae phylogenomics.</title>
        <authorList>
            <person name="Dirks A.C."/>
            <person name="James T.Y."/>
        </authorList>
    </citation>
    <scope>NUCLEOTIDE SEQUENCE [LARGE SCALE GENOMIC DNA]</scope>
    <source>
        <strain evidence="5 6">ACD0624</strain>
    </source>
</reference>
<dbReference type="Pfam" id="PF01544">
    <property type="entry name" value="CorA"/>
    <property type="match status" value="1"/>
</dbReference>
<evidence type="ECO:0000313" key="6">
    <source>
        <dbReference type="Proteomes" id="UP001447188"/>
    </source>
</evidence>
<dbReference type="EMBL" id="JBBBZM010000402">
    <property type="protein sequence ID" value="KAL0630725.1"/>
    <property type="molecule type" value="Genomic_DNA"/>
</dbReference>
<dbReference type="Proteomes" id="UP001447188">
    <property type="component" value="Unassembled WGS sequence"/>
</dbReference>
<comment type="subcellular location">
    <subcellularLocation>
        <location evidence="1">Membrane</location>
        <topology evidence="1">Multi-pass membrane protein</topology>
    </subcellularLocation>
</comment>
<name>A0ABR3G461_9PEZI</name>
<evidence type="ECO:0000313" key="5">
    <source>
        <dbReference type="EMBL" id="KAL0630725.1"/>
    </source>
</evidence>
<accession>A0ABR3G461</accession>
<dbReference type="InterPro" id="IPR045863">
    <property type="entry name" value="CorA_TM1_TM2"/>
</dbReference>
<evidence type="ECO:0000256" key="1">
    <source>
        <dbReference type="ARBA" id="ARBA00004141"/>
    </source>
</evidence>
<sequence length="481" mass="54335">MAFPALEVPSIQEGSSLLRSYALNEIREEFDDILVFHYEGEPYRSSDDELDIRPEKTGKISKLANGLGELYDSSIPKKIKPLYLPVTVETVQDEGGSMITVIDLVGCKIDDAQDFVKAVSATIQKPRDQNLAAPAGTPTPSDVLSSQSLNQGLDQIGKTFITGISLRGAVKPDKFLTLFVSIPYLGIGSTVRSSGSRTLKQYRLREPLNDLVTFLEDQVLVHQIWFLVFDNKTIGVFRSVDDTNWKRAPLFEYQPRGGAFQALVHMISNSLTSSEDEVLKHFRERAIQLELNQPPEIIPGEELNQSAETTSGARLKLEAEFRDCIIQVLTMMNVIALQTKYLERLRQIFLNSYPELDHRPQWNEFDIPLMSGHPEQMRSVMKSITAIVAEREKFYKELKNLAKEFETLRTLFLQRNQAESQTIVQDSLEKQGQTITVFTFVTSVFMPLGFMTSYYGMNPTGYESSITTPEQFWVYAGPITA</sequence>
<gene>
    <name evidence="5" type="ORF">Q9L58_010424</name>
</gene>